<evidence type="ECO:0000256" key="1">
    <source>
        <dbReference type="SAM" id="MobiDB-lite"/>
    </source>
</evidence>
<proteinExistence type="predicted"/>
<evidence type="ECO:0000313" key="2">
    <source>
        <dbReference type="EMBL" id="MRX54118.1"/>
    </source>
</evidence>
<evidence type="ECO:0008006" key="4">
    <source>
        <dbReference type="Google" id="ProtNLM"/>
    </source>
</evidence>
<dbReference type="InterPro" id="IPR035218">
    <property type="entry name" value="DUF5327"/>
</dbReference>
<dbReference type="EMBL" id="WKKF01000002">
    <property type="protein sequence ID" value="MRX54118.1"/>
    <property type="molecule type" value="Genomic_DNA"/>
</dbReference>
<name>A0A6I2M7K5_9BACI</name>
<evidence type="ECO:0000313" key="3">
    <source>
        <dbReference type="Proteomes" id="UP000441585"/>
    </source>
</evidence>
<comment type="caution">
    <text evidence="2">The sequence shown here is derived from an EMBL/GenBank/DDBJ whole genome shotgun (WGS) entry which is preliminary data.</text>
</comment>
<dbReference type="AlphaFoldDB" id="A0A6I2M7K5"/>
<keyword evidence="3" id="KW-1185">Reference proteome</keyword>
<organism evidence="2 3">
    <name type="scientific">Metabacillus idriensis</name>
    <dbReference type="NCBI Taxonomy" id="324768"/>
    <lineage>
        <taxon>Bacteria</taxon>
        <taxon>Bacillati</taxon>
        <taxon>Bacillota</taxon>
        <taxon>Bacilli</taxon>
        <taxon>Bacillales</taxon>
        <taxon>Bacillaceae</taxon>
        <taxon>Metabacillus</taxon>
    </lineage>
</organism>
<feature type="region of interest" description="Disordered" evidence="1">
    <location>
        <begin position="72"/>
        <end position="93"/>
    </location>
</feature>
<dbReference type="Pfam" id="PF17261">
    <property type="entry name" value="DUF5327"/>
    <property type="match status" value="1"/>
</dbReference>
<protein>
    <recommendedName>
        <fullName evidence="4">YwdI family protein</fullName>
    </recommendedName>
</protein>
<sequence length="93" mass="10595">MDIHISKLLAKMEKEIHRAMHGSSDSEVRERLLAVKTLCDLVLEEQAEERYEPKQQPSHNQVDALQLQKMMGASNLGKKKEEDGVNGDSIFDF</sequence>
<accession>A0A6I2M7K5</accession>
<dbReference type="RefSeq" id="WP_070878806.1">
    <property type="nucleotide sequence ID" value="NZ_CAJGAA010000002.1"/>
</dbReference>
<dbReference type="Proteomes" id="UP000441585">
    <property type="component" value="Unassembled WGS sequence"/>
</dbReference>
<gene>
    <name evidence="2" type="ORF">GJU41_09055</name>
</gene>
<reference evidence="2 3" key="1">
    <citation type="submission" date="2019-11" db="EMBL/GenBank/DDBJ databases">
        <title>Bacillus idriensis genome.</title>
        <authorList>
            <person name="Konopka E.N."/>
            <person name="Newman J.D."/>
        </authorList>
    </citation>
    <scope>NUCLEOTIDE SEQUENCE [LARGE SCALE GENOMIC DNA]</scope>
    <source>
        <strain evidence="2 3">DSM 19097</strain>
    </source>
</reference>